<keyword evidence="2" id="KW-1185">Reference proteome</keyword>
<dbReference type="AlphaFoldDB" id="A0AA39PTD1"/>
<accession>A0AA39PTD1</accession>
<dbReference type="Proteomes" id="UP001175228">
    <property type="component" value="Unassembled WGS sequence"/>
</dbReference>
<name>A0AA39PTD1_9AGAR</name>
<dbReference type="EMBL" id="JAUEPU010000034">
    <property type="protein sequence ID" value="KAK0490173.1"/>
    <property type="molecule type" value="Genomic_DNA"/>
</dbReference>
<comment type="caution">
    <text evidence="1">The sequence shown here is derived from an EMBL/GenBank/DDBJ whole genome shotgun (WGS) entry which is preliminary data.</text>
</comment>
<gene>
    <name evidence="1" type="ORF">EDD18DRAFT_1109721</name>
</gene>
<organism evidence="1 2">
    <name type="scientific">Armillaria luteobubalina</name>
    <dbReference type="NCBI Taxonomy" id="153913"/>
    <lineage>
        <taxon>Eukaryota</taxon>
        <taxon>Fungi</taxon>
        <taxon>Dikarya</taxon>
        <taxon>Basidiomycota</taxon>
        <taxon>Agaricomycotina</taxon>
        <taxon>Agaricomycetes</taxon>
        <taxon>Agaricomycetidae</taxon>
        <taxon>Agaricales</taxon>
        <taxon>Marasmiineae</taxon>
        <taxon>Physalacriaceae</taxon>
        <taxon>Armillaria</taxon>
    </lineage>
</organism>
<evidence type="ECO:0000313" key="2">
    <source>
        <dbReference type="Proteomes" id="UP001175228"/>
    </source>
</evidence>
<proteinExistence type="predicted"/>
<reference evidence="1" key="1">
    <citation type="submission" date="2023-06" db="EMBL/GenBank/DDBJ databases">
        <authorList>
            <consortium name="Lawrence Berkeley National Laboratory"/>
            <person name="Ahrendt S."/>
            <person name="Sahu N."/>
            <person name="Indic B."/>
            <person name="Wong-Bajracharya J."/>
            <person name="Merenyi Z."/>
            <person name="Ke H.-M."/>
            <person name="Monk M."/>
            <person name="Kocsube S."/>
            <person name="Drula E."/>
            <person name="Lipzen A."/>
            <person name="Balint B."/>
            <person name="Henrissat B."/>
            <person name="Andreopoulos B."/>
            <person name="Martin F.M."/>
            <person name="Harder C.B."/>
            <person name="Rigling D."/>
            <person name="Ford K.L."/>
            <person name="Foster G.D."/>
            <person name="Pangilinan J."/>
            <person name="Papanicolaou A."/>
            <person name="Barry K."/>
            <person name="LaButti K."/>
            <person name="Viragh M."/>
            <person name="Koriabine M."/>
            <person name="Yan M."/>
            <person name="Riley R."/>
            <person name="Champramary S."/>
            <person name="Plett K.L."/>
            <person name="Tsai I.J."/>
            <person name="Slot J."/>
            <person name="Sipos G."/>
            <person name="Plett J."/>
            <person name="Nagy L.G."/>
            <person name="Grigoriev I.V."/>
        </authorList>
    </citation>
    <scope>NUCLEOTIDE SEQUENCE</scope>
    <source>
        <strain evidence="1">HWK02</strain>
    </source>
</reference>
<sequence>MTSSSSASVNGVKLIPTNGSGMKSKESGDLCSTTINLGEVAKKVKIDSRCRASTKSQSMVTKLSRIQGGRSGREVAEESLMLCGAHQATTTNEEMTLQSDMCFQRSQCLQETPGRTLKVVYYWRAKAAQYSVVIRSIDRHVQYMVCWRWKRKWNITSTPLPPRQNIYAPIPSPSQECIVHNCQHQLQSQIPKMLFNLFNTMLTEMEVNITSIREHARIEACLKELMPTLQSSLGQQLTDANELDFIVYDLINLGAKNNVAALFSPQRHLLGVVSWATMGTVMTFKARVSLLHPTPYRVVGTNGLPDSLFIHDPFMDAEMSLPMGFVVQL</sequence>
<evidence type="ECO:0000313" key="1">
    <source>
        <dbReference type="EMBL" id="KAK0490173.1"/>
    </source>
</evidence>
<protein>
    <submittedName>
        <fullName evidence="1">Uncharacterized protein</fullName>
    </submittedName>
</protein>